<dbReference type="SUPFAM" id="SSF53649">
    <property type="entry name" value="Alkaline phosphatase-like"/>
    <property type="match status" value="1"/>
</dbReference>
<gene>
    <name evidence="8" type="ORF">B8X00_13745</name>
</gene>
<feature type="transmembrane region" description="Helical" evidence="6">
    <location>
        <begin position="105"/>
        <end position="130"/>
    </location>
</feature>
<evidence type="ECO:0000256" key="4">
    <source>
        <dbReference type="ARBA" id="ARBA00022989"/>
    </source>
</evidence>
<comment type="caution">
    <text evidence="8">The sequence shown here is derived from an EMBL/GenBank/DDBJ whole genome shotgun (WGS) entry which is preliminary data.</text>
</comment>
<keyword evidence="2" id="KW-1003">Cell membrane</keyword>
<evidence type="ECO:0000256" key="6">
    <source>
        <dbReference type="SAM" id="Phobius"/>
    </source>
</evidence>
<dbReference type="InterPro" id="IPR050448">
    <property type="entry name" value="OpgB/LTA_synthase_biosynth"/>
</dbReference>
<evidence type="ECO:0000256" key="5">
    <source>
        <dbReference type="ARBA" id="ARBA00023136"/>
    </source>
</evidence>
<comment type="subcellular location">
    <subcellularLocation>
        <location evidence="1">Cell membrane</location>
        <topology evidence="1">Multi-pass membrane protein</topology>
    </subcellularLocation>
</comment>
<dbReference type="AlphaFoldDB" id="A0A269XRM5"/>
<name>A0A269XRM5_9PROT</name>
<keyword evidence="9" id="KW-1185">Reference proteome</keyword>
<keyword evidence="3 6" id="KW-0812">Transmembrane</keyword>
<feature type="transmembrane region" description="Helical" evidence="6">
    <location>
        <begin position="137"/>
        <end position="156"/>
    </location>
</feature>
<reference evidence="8 9" key="1">
    <citation type="submission" date="2017-04" db="EMBL/GenBank/DDBJ databases">
        <title>Kefir bacterial isolates.</title>
        <authorList>
            <person name="Kim Y."/>
            <person name="Blasche S."/>
            <person name="Patil K.R."/>
        </authorList>
    </citation>
    <scope>NUCLEOTIDE SEQUENCE [LARGE SCALE GENOMIC DNA]</scope>
    <source>
        <strain evidence="8 9">KR</strain>
    </source>
</reference>
<proteinExistence type="predicted"/>
<dbReference type="RefSeq" id="WP_095350592.1">
    <property type="nucleotide sequence ID" value="NZ_NCXK01000064.1"/>
</dbReference>
<dbReference type="InterPro" id="IPR017850">
    <property type="entry name" value="Alkaline_phosphatase_core_sf"/>
</dbReference>
<feature type="domain" description="Sulfatase N-terminal" evidence="7">
    <location>
        <begin position="234"/>
        <end position="428"/>
    </location>
</feature>
<dbReference type="PANTHER" id="PTHR47371:SF3">
    <property type="entry name" value="PHOSPHOGLYCEROL TRANSFERASE I"/>
    <property type="match status" value="1"/>
</dbReference>
<evidence type="ECO:0000313" key="8">
    <source>
        <dbReference type="EMBL" id="PAK75086.1"/>
    </source>
</evidence>
<sequence length="481" mass="52787">MLPFQFLMSLAVIVFLAPGLEAAVVRPQHGRYLSGIRWILNILCSMIAYGGMLLITGSAPVASLMAFTLMAVTAVASNIKFRVLGEPLLFSDAVVARSFLLHPKFYLFSIPMTGRISLLAIAVAAPVLLWHYSATALLPHLTGAGILLLGGLLLWLCPPQKLAPTPDIEHDIARLGLPGSIIMYWRQWKFSSDLSPPCSLSGQAAYDLIMIVQCESFADPALLNLPADIILPSMPGLKRARDVAFQWGALSVSGFGAYTMRSEYGVIFGQEEAELGFRRYDPFLTAERERGHAIANRLKTLGYESTFVHPHDLRFYNREVLMPAMGFSRLITPGPHIPTPDMPYFGDIALGRTLVDMMVSADKPSLFYTVTMENHGPWPKGKDKQVPLQHYLRHVQNSDQMLLNLIEEISVGTEKALLVFFGDHRPSIPGVVTPSSIRDVPYVAVSFPLEAEAASASPTNITPAQLNHLIVELSARRAPGS</sequence>
<accession>A0A269XRM5</accession>
<evidence type="ECO:0000259" key="7">
    <source>
        <dbReference type="Pfam" id="PF00884"/>
    </source>
</evidence>
<dbReference type="OrthoDB" id="5363296at2"/>
<dbReference type="Gene3D" id="3.40.720.10">
    <property type="entry name" value="Alkaline Phosphatase, subunit A"/>
    <property type="match status" value="1"/>
</dbReference>
<dbReference type="CDD" id="cd16015">
    <property type="entry name" value="LTA_synthase"/>
    <property type="match status" value="1"/>
</dbReference>
<keyword evidence="4 6" id="KW-1133">Transmembrane helix</keyword>
<evidence type="ECO:0000256" key="3">
    <source>
        <dbReference type="ARBA" id="ARBA00022692"/>
    </source>
</evidence>
<feature type="transmembrane region" description="Helical" evidence="6">
    <location>
        <begin position="38"/>
        <end position="57"/>
    </location>
</feature>
<dbReference type="EMBL" id="NCXK01000064">
    <property type="protein sequence ID" value="PAK75086.1"/>
    <property type="molecule type" value="Genomic_DNA"/>
</dbReference>
<protein>
    <submittedName>
        <fullName evidence="8">Capsular biosynthesis protein</fullName>
    </submittedName>
</protein>
<dbReference type="PANTHER" id="PTHR47371">
    <property type="entry name" value="LIPOTEICHOIC ACID SYNTHASE"/>
    <property type="match status" value="1"/>
</dbReference>
<dbReference type="GO" id="GO:0005886">
    <property type="term" value="C:plasma membrane"/>
    <property type="evidence" value="ECO:0007669"/>
    <property type="project" value="UniProtKB-SubCell"/>
</dbReference>
<dbReference type="Pfam" id="PF00884">
    <property type="entry name" value="Sulfatase"/>
    <property type="match status" value="1"/>
</dbReference>
<keyword evidence="5 6" id="KW-0472">Membrane</keyword>
<organism evidence="8 9">
    <name type="scientific">Acetobacter fabarum</name>
    <dbReference type="NCBI Taxonomy" id="483199"/>
    <lineage>
        <taxon>Bacteria</taxon>
        <taxon>Pseudomonadati</taxon>
        <taxon>Pseudomonadota</taxon>
        <taxon>Alphaproteobacteria</taxon>
        <taxon>Acetobacterales</taxon>
        <taxon>Acetobacteraceae</taxon>
        <taxon>Acetobacter</taxon>
    </lineage>
</organism>
<dbReference type="InterPro" id="IPR000917">
    <property type="entry name" value="Sulfatase_N"/>
</dbReference>
<evidence type="ECO:0000256" key="2">
    <source>
        <dbReference type="ARBA" id="ARBA00022475"/>
    </source>
</evidence>
<dbReference type="Proteomes" id="UP000216151">
    <property type="component" value="Unassembled WGS sequence"/>
</dbReference>
<evidence type="ECO:0000313" key="9">
    <source>
        <dbReference type="Proteomes" id="UP000216151"/>
    </source>
</evidence>
<evidence type="ECO:0000256" key="1">
    <source>
        <dbReference type="ARBA" id="ARBA00004651"/>
    </source>
</evidence>